<proteinExistence type="predicted"/>
<dbReference type="InterPro" id="IPR036291">
    <property type="entry name" value="NAD(P)-bd_dom_sf"/>
</dbReference>
<organism evidence="2 3">
    <name type="scientific">Talaromyces pinophilus</name>
    <name type="common">Penicillium pinophilum</name>
    <dbReference type="NCBI Taxonomy" id="128442"/>
    <lineage>
        <taxon>Eukaryota</taxon>
        <taxon>Fungi</taxon>
        <taxon>Dikarya</taxon>
        <taxon>Ascomycota</taxon>
        <taxon>Pezizomycotina</taxon>
        <taxon>Eurotiomycetes</taxon>
        <taxon>Eurotiomycetidae</taxon>
        <taxon>Eurotiales</taxon>
        <taxon>Trichocomaceae</taxon>
        <taxon>Talaromyces</taxon>
        <taxon>Talaromyces sect. Talaromyces</taxon>
    </lineage>
</organism>
<protein>
    <recommendedName>
        <fullName evidence="1">PRISE-like Rossmann-fold domain-containing protein</fullName>
    </recommendedName>
</protein>
<evidence type="ECO:0000313" key="3">
    <source>
        <dbReference type="Proteomes" id="UP000053095"/>
    </source>
</evidence>
<dbReference type="Pfam" id="PF22917">
    <property type="entry name" value="PRISE"/>
    <property type="match status" value="1"/>
</dbReference>
<comment type="caution">
    <text evidence="2">The sequence shown here is derived from an EMBL/GenBank/DDBJ whole genome shotgun (WGS) entry which is preliminary data.</text>
</comment>
<keyword evidence="3" id="KW-1185">Reference proteome</keyword>
<dbReference type="CDD" id="cd08948">
    <property type="entry name" value="5beta-POR_like_SDR_a"/>
    <property type="match status" value="1"/>
</dbReference>
<dbReference type="AlphaFoldDB" id="A0A6V8HC75"/>
<dbReference type="PANTHER" id="PTHR32487:SF29">
    <property type="entry name" value="NAD-DEPENDENT EPIMERASE_DEHYDRATASE DOMAIN-CONTAINING PROTEIN"/>
    <property type="match status" value="1"/>
</dbReference>
<dbReference type="EMBL" id="DF933829">
    <property type="protein sequence ID" value="GAM38803.1"/>
    <property type="molecule type" value="Genomic_DNA"/>
</dbReference>
<accession>A0A6V8HC75</accession>
<dbReference type="InterPro" id="IPR055222">
    <property type="entry name" value="PRISE-like_Rossmann-fold"/>
</dbReference>
<sequence length="427" mass="48398">MNGPSPQSQIIHSKGIFRGLPDIPSHFSGLRAIVVGASGTSGQPMVDLLSSKPERWEKVYALSRRPPKTKKDSNVQHVPIDLLYEPEKIVAILQEYRVQADYIFFFGYVQLTAVEENDPMGVGNAEHLAEVNGRLFENFLFSLDQASIAPKRVILQTGGKNYGVHQGFVNVPLKESDPRVELEPNFYYRQEDILVKYVRAHPGTSHNVVMPQWILSAVAGTDMTIFYPLAVYAAVLRKLNKPLLFPGDLSSWDNPQPISTGFLNSTFYEWLVLSPHTAGEAFNITNGGEFTWSRFWPILASWYGLAWKPPSETDHYDEKDTGLRPRGYGPTGKLRSSFSIVEWAREPATHEAWAQLSKEHGLQANPFGDPEKTFNFLQFCFSLTWSWYTSIDKAREYGWYGYCDSVASMRQVFEEFADMKMTPPLPH</sequence>
<gene>
    <name evidence="2" type="ORF">TCE0_033f09838</name>
</gene>
<evidence type="ECO:0000313" key="2">
    <source>
        <dbReference type="EMBL" id="GAM38803.1"/>
    </source>
</evidence>
<evidence type="ECO:0000259" key="1">
    <source>
        <dbReference type="Pfam" id="PF22917"/>
    </source>
</evidence>
<dbReference type="Gene3D" id="3.40.50.720">
    <property type="entry name" value="NAD(P)-binding Rossmann-like Domain"/>
    <property type="match status" value="1"/>
</dbReference>
<name>A0A6V8HC75_TALPI</name>
<reference evidence="3" key="1">
    <citation type="journal article" date="2015" name="Genome Announc.">
        <title>Draft genome sequence of Talaromyces cellulolyticus strain Y-94, a source of lignocellulosic biomass-degrading enzymes.</title>
        <authorList>
            <person name="Fujii T."/>
            <person name="Koike H."/>
            <person name="Sawayama S."/>
            <person name="Yano S."/>
            <person name="Inoue H."/>
        </authorList>
    </citation>
    <scope>NUCLEOTIDE SEQUENCE [LARGE SCALE GENOMIC DNA]</scope>
    <source>
        <strain evidence="3">Y-94</strain>
    </source>
</reference>
<dbReference type="PANTHER" id="PTHR32487">
    <property type="entry name" value="3-OXO-DELTA(4,5)-STEROID 5-BETA-REDUCTASE"/>
    <property type="match status" value="1"/>
</dbReference>
<dbReference type="SUPFAM" id="SSF51735">
    <property type="entry name" value="NAD(P)-binding Rossmann-fold domains"/>
    <property type="match status" value="1"/>
</dbReference>
<dbReference type="Proteomes" id="UP000053095">
    <property type="component" value="Unassembled WGS sequence"/>
</dbReference>
<feature type="domain" description="PRISE-like Rossmann-fold" evidence="1">
    <location>
        <begin position="32"/>
        <end position="307"/>
    </location>
</feature>